<evidence type="ECO:0000256" key="1">
    <source>
        <dbReference type="SAM" id="MobiDB-lite"/>
    </source>
</evidence>
<protein>
    <submittedName>
        <fullName evidence="3">Flagellar motility protein MotE, a chaperone for MotC folding</fullName>
    </submittedName>
</protein>
<dbReference type="AlphaFoldDB" id="A0A1H7DHJ1"/>
<dbReference type="InterPro" id="IPR006668">
    <property type="entry name" value="Mg_transptr_MgtE_intracell_dom"/>
</dbReference>
<dbReference type="InterPro" id="IPR038076">
    <property type="entry name" value="MgtE_N_sf"/>
</dbReference>
<evidence type="ECO:0000259" key="2">
    <source>
        <dbReference type="Pfam" id="PF03448"/>
    </source>
</evidence>
<feature type="region of interest" description="Disordered" evidence="1">
    <location>
        <begin position="42"/>
        <end position="61"/>
    </location>
</feature>
<dbReference type="STRING" id="1227549.SAMN05444007_111145"/>
<name>A0A1H7DHJ1_9RHOB</name>
<gene>
    <name evidence="3" type="ORF">SAMN05444007_111145</name>
</gene>
<evidence type="ECO:0000313" key="3">
    <source>
        <dbReference type="EMBL" id="SEK01291.1"/>
    </source>
</evidence>
<dbReference type="OrthoDB" id="9791432at2"/>
<reference evidence="3 4" key="1">
    <citation type="submission" date="2016-10" db="EMBL/GenBank/DDBJ databases">
        <authorList>
            <person name="de Groot N.N."/>
        </authorList>
    </citation>
    <scope>NUCLEOTIDE SEQUENCE [LARGE SCALE GENOMIC DNA]</scope>
    <source>
        <strain evidence="3 4">DSM 29340</strain>
    </source>
</reference>
<evidence type="ECO:0000313" key="4">
    <source>
        <dbReference type="Proteomes" id="UP000199379"/>
    </source>
</evidence>
<dbReference type="EMBL" id="FNYD01000011">
    <property type="protein sequence ID" value="SEK01291.1"/>
    <property type="molecule type" value="Genomic_DNA"/>
</dbReference>
<accession>A0A1H7DHJ1</accession>
<dbReference type="Pfam" id="PF03448">
    <property type="entry name" value="MgtE_N"/>
    <property type="match status" value="1"/>
</dbReference>
<keyword evidence="3" id="KW-0966">Cell projection</keyword>
<organism evidence="3 4">
    <name type="scientific">Cribrihabitans marinus</name>
    <dbReference type="NCBI Taxonomy" id="1227549"/>
    <lineage>
        <taxon>Bacteria</taxon>
        <taxon>Pseudomonadati</taxon>
        <taxon>Pseudomonadota</taxon>
        <taxon>Alphaproteobacteria</taxon>
        <taxon>Rhodobacterales</taxon>
        <taxon>Paracoccaceae</taxon>
        <taxon>Cribrihabitans</taxon>
    </lineage>
</organism>
<keyword evidence="4" id="KW-1185">Reference proteome</keyword>
<dbReference type="Proteomes" id="UP000199379">
    <property type="component" value="Unassembled WGS sequence"/>
</dbReference>
<sequence length="196" mass="20657">MAWGAPRARRKKGRGGPLVLLAALLIGSAALRVALEAPPALARSSADRPAKMDTEPAGATKADLQHTLSALQAREARLQSREAALAERLKALEVAERAIDTRMTALEAAEESLRQTLALAEVAAEDDLTALTDMYQRMKPKDAAALFEEMDPEFAAGFLARMPAEAAAGILAGLSPTTAYTVSVVLAGRNASVPRN</sequence>
<proteinExistence type="predicted"/>
<keyword evidence="3" id="KW-0282">Flagellum</keyword>
<feature type="domain" description="Magnesium transporter MgtE intracellular" evidence="2">
    <location>
        <begin position="121"/>
        <end position="179"/>
    </location>
</feature>
<dbReference type="SUPFAM" id="SSF158791">
    <property type="entry name" value="MgtE N-terminal domain-like"/>
    <property type="match status" value="1"/>
</dbReference>
<keyword evidence="3" id="KW-0969">Cilium</keyword>
<dbReference type="RefSeq" id="WP_092370158.1">
    <property type="nucleotide sequence ID" value="NZ_BMGV01000011.1"/>
</dbReference>
<feature type="compositionally biased region" description="Basic and acidic residues" evidence="1">
    <location>
        <begin position="45"/>
        <end position="54"/>
    </location>
</feature>
<dbReference type="Gene3D" id="1.25.60.10">
    <property type="entry name" value="MgtE N-terminal domain-like"/>
    <property type="match status" value="1"/>
</dbReference>